<feature type="compositionally biased region" description="Low complexity" evidence="2">
    <location>
        <begin position="2746"/>
        <end position="2766"/>
    </location>
</feature>
<feature type="region of interest" description="Disordered" evidence="2">
    <location>
        <begin position="2439"/>
        <end position="2480"/>
    </location>
</feature>
<feature type="region of interest" description="Disordered" evidence="2">
    <location>
        <begin position="2581"/>
        <end position="2633"/>
    </location>
</feature>
<keyword evidence="1" id="KW-0175">Coiled coil</keyword>
<keyword evidence="4" id="KW-1185">Reference proteome</keyword>
<accession>A0A150GYB1</accession>
<feature type="coiled-coil region" evidence="1">
    <location>
        <begin position="829"/>
        <end position="863"/>
    </location>
</feature>
<dbReference type="STRING" id="33097.A0A150GYB1"/>
<dbReference type="Proteomes" id="UP000075714">
    <property type="component" value="Unassembled WGS sequence"/>
</dbReference>
<feature type="compositionally biased region" description="Basic and acidic residues" evidence="2">
    <location>
        <begin position="1517"/>
        <end position="1527"/>
    </location>
</feature>
<feature type="compositionally biased region" description="Pro residues" evidence="2">
    <location>
        <begin position="276"/>
        <end position="288"/>
    </location>
</feature>
<reference evidence="4" key="1">
    <citation type="journal article" date="2016" name="Nat. Commun.">
        <title>The Gonium pectorale genome demonstrates co-option of cell cycle regulation during the evolution of multicellularity.</title>
        <authorList>
            <person name="Hanschen E.R."/>
            <person name="Marriage T.N."/>
            <person name="Ferris P.J."/>
            <person name="Hamaji T."/>
            <person name="Toyoda A."/>
            <person name="Fujiyama A."/>
            <person name="Neme R."/>
            <person name="Noguchi H."/>
            <person name="Minakuchi Y."/>
            <person name="Suzuki M."/>
            <person name="Kawai-Toyooka H."/>
            <person name="Smith D.R."/>
            <person name="Sparks H."/>
            <person name="Anderson J."/>
            <person name="Bakaric R."/>
            <person name="Luria V."/>
            <person name="Karger A."/>
            <person name="Kirschner M.W."/>
            <person name="Durand P.M."/>
            <person name="Michod R.E."/>
            <person name="Nozaki H."/>
            <person name="Olson B.J."/>
        </authorList>
    </citation>
    <scope>NUCLEOTIDE SEQUENCE [LARGE SCALE GENOMIC DNA]</scope>
    <source>
        <strain evidence="4">NIES-2863</strain>
    </source>
</reference>
<feature type="region of interest" description="Disordered" evidence="2">
    <location>
        <begin position="2653"/>
        <end position="2714"/>
    </location>
</feature>
<organism evidence="3 4">
    <name type="scientific">Gonium pectorale</name>
    <name type="common">Green alga</name>
    <dbReference type="NCBI Taxonomy" id="33097"/>
    <lineage>
        <taxon>Eukaryota</taxon>
        <taxon>Viridiplantae</taxon>
        <taxon>Chlorophyta</taxon>
        <taxon>core chlorophytes</taxon>
        <taxon>Chlorophyceae</taxon>
        <taxon>CS clade</taxon>
        <taxon>Chlamydomonadales</taxon>
        <taxon>Volvocaceae</taxon>
        <taxon>Gonium</taxon>
    </lineage>
</organism>
<feature type="compositionally biased region" description="Gly residues" evidence="2">
    <location>
        <begin position="2440"/>
        <end position="2449"/>
    </location>
</feature>
<feature type="region of interest" description="Disordered" evidence="2">
    <location>
        <begin position="494"/>
        <end position="551"/>
    </location>
</feature>
<feature type="compositionally biased region" description="Pro residues" evidence="2">
    <location>
        <begin position="1477"/>
        <end position="1486"/>
    </location>
</feature>
<feature type="region of interest" description="Disordered" evidence="2">
    <location>
        <begin position="1959"/>
        <end position="1986"/>
    </location>
</feature>
<protein>
    <recommendedName>
        <fullName evidence="5">EF-hand domain-containing protein</fullName>
    </recommendedName>
</protein>
<dbReference type="Gene3D" id="1.10.238.10">
    <property type="entry name" value="EF-hand"/>
    <property type="match status" value="1"/>
</dbReference>
<sequence>MLGLNQKQLDAELQMTQRVGRRSLSYEEFMSACEAMVALHGALAQQQVRRLPNNDMSQALRSAFNMYVKLNVGGFVGGDQRMNSNQFVKMCQDAGMMEPNGPASMATLQISWASCKATFGSTRLQYSQFLKVMGALAAELSGDVFLLVAGLGLQLPTVPPLRNGFRKPDAGELNVPKPEMMQGMGAHMLAEEAYEKYVQEGRMPDKDRRGDPLGRGAASSPMKTRPSGGGVPNWVKAMQADQGGVGPMTSGQDIRGIPIIEAPDSDDDMPRKPPPRKQPAPSPPPDEPMPMRAKASPMKPRGKLPAMGGDDVGSTSSPSIDPELVIRAEGPNYGGPGARTDVLSAPVAVRPRDSVRNGITIDPDSPVGPLEPNVLPAPPRMRKTAMAPEGFREVVEQQAAAVKTLETKVAEQQEREKELFERVQMLTEKLVDAQAIAAVTVQTGCPGAPLPDVPEAKGRKVVSGRCPLTDQVEKLTEQMAEVLARLSALESIRMQPKNTPTPPSQEPPAKQRNPIGLRTPDFEEGALIQNGQWPGPTPVRSKNGGPEAPAMVSALEPANGTQGEWMSRMLLNLDKRVRVLEGSAGKDPDADGEALAEVLKQLRGMQQMASPAPPAPPAPGTAISSVPDPAFLKVDPKRKMEKVPDSNIDLAPALAPTGDPELDRRLAALANDLRSKHATVGLLLDMLNQTRGEVSALAAQVAELQSAGASGPVVVGQKSPTGQSVQQRNAIRVVDGGLVPHDGVGGLAPPIQRVGGAAPLEAIAPLEPQLEAMLAEQHGLKRAVRELCAAVGVTPPPAAAPAPEMPATAITVVAQEPPAEVAPWGQPGRKALKEETQEVKRNVESVQTEVVELKKQVEQMRAVAGFGEWPTPLRPEAAAATMAVAPGMAPVQAVGPAGGRNSIQVMVGAPTLTSDPLGLPPGRKPLPLGAEAAIPALPDAQLSDMKSELRRLQAFVGMPEAVPAAGAAAGAVAMGAAAPAAATAGGVSVDEAGKWADAGKGPQPLKDAVTTVASDVESLRKHVKAMDAALRTNIGNVNNLTSYINDHAPILAQAKEQAEKGGAGGRNPIMVTPGELQQPGMQAQGKRPLLPLQDGNFEAAPVDPVEYQKLRDQVRSMAHFLGMPADGGGAVRASPAPPAPASPGQGGSAVTVVSSQGDWASAGRGGMPGGQTLGMTGPAGRGSNVADGLNQVSGEVEMLKKQVAQMGFTLTAAGLSNPAAAADGAAAGGAEAIIVGQRQKNPIMVTPGGASVDGSGNLVGPGRRSQAGMEGGVPVLEAEVGALKADVRAMKQFLCMEEAGPGQKRGGALVVGAVGVPPGSEAEKAAAGQWGDKGRGGVFTRDTNDVDKIQIAATFGNLGDMARDIDFVKRKQSELEETMLRMADGMPGGAAGQGDGTVKVPGDGADAARRQRNPITVTPGMVEPPNASGFNAPKRPLQPLQTIEGVPEPVLHHLGALEDDVKRVTAFLGIPSVAAPMPSPAPPAPPQQQSAAPLAPTPPAAPQPWGTAPPPRQSRGGTEEAPKVEKLSDLVKEVQVSRERQEGMERVFRAMGVQIPWGNEMQPAQMAVAQAPAAATQQEVQAQRQRNPIQVMAGSMQDGATGFAPPTRKLQEPVAGMPEALPPVLVNMADEIKRVQAFLGMAPAPALIAAVGGAEAVKPAQPGAASGEARPVPAAAEPWGTPGRERAEPRQPGEEPKNYGEVVREVDYTRRRMGQMEEALRSAGISLSPPPEAPASAVSVGGSQEQQAAQRQRNAISVTPGLMSEGATGFAPPGRKPLPALAGLPEPAQAELTRMADDFKRMQAFLAMAPPVTVAGQVAGAEAPRTVGAVGAGGGAGDGRGGVSSEPWGVPGREPRAPGQEPSNIGEMVREMDYNRRRMVELEDAMRAAGIPVPPPGGADGQGPMQVGGLPEPAQAELSRLADDVKRMNAFLAMAPPAAVAGQAAGAETVKVMGGAGGAGDARGGVTSEPWGFPGREPRAPGQEPSNIGEIVRELDYNRKRMVELEDAMRAAGIPVPPAGGADGQGPVQVGGTAEEQRRQRNAIAVTPGLSPDGATGFGPPGRKTLPALAGLPEPAQAELSRLADDVKRMQAFLAMAPPATVAGQAAGAETVKVMGGAGGAGDARGGVSSEPWGVPGREPRAPGQEPSNIGEMVRDIDHNRRRVIELEDAMRAAGIPVPPSGGADGQGSTQVGGSVEEQQRRQRNAIAVTPGLMSDGATGFAPPARKPGPALAGELARDADNNRRRVIELEDALRAAGVNMPPPAAASTAVAGAPAEQQAAQRQRNAIAVMPGMMPEGASGFAPPSRPSPALAGEVVRDNDDTRKRIVELEQAMRAAGLPLPSRGADVPEAAVSGGATDQQQYRQRNAIAVTPGLAPEGAAGFAAPGRKLPSLAGLPDPAQAELSRMADDIKRVQAFLGMGPPGTVAGQAAGAEAVKAAGGAGGAGDGRGVSSEPWGVPGRDPRALAQEPRSLGEVVRDTDDTRKRIIELEDAMRAAGIPVPPPGGAAPGTNVSGSTEQAQRQRNAIAVTPGLAPEGATGFAPPGRKLPAPAGFPEPAQAELARIADDLKRVQAFLGMGPPAAAASAPGAEAVKVAGSAGGDGRGAGSEPWGAPGREPRQPGQEPKTLPEVVKDLDDYKQRVVQLEEALRAAGIPIPPPPISDPTGVGASPAAAQRQRNGIVVSPGLVQSNDGSKGFAAPKRGQAGPDVMPESLPARVDSLQDDVKKIKAFVGIPDAAIGTVAAGPDAAKAAGAAAASTEAGPWAGPGREKGGAAPSEQVAKDVEDVKKQLDNLERALRGAGMGYMLPKEGGAAAPEAVQQQDQRADDKQRSRIAVVDGGLQRPQDASGFAPLETEGRLAS</sequence>
<feature type="region of interest" description="Disordered" evidence="2">
    <location>
        <begin position="2746"/>
        <end position="2780"/>
    </location>
</feature>
<evidence type="ECO:0000256" key="2">
    <source>
        <dbReference type="SAM" id="MobiDB-lite"/>
    </source>
</evidence>
<feature type="coiled-coil region" evidence="1">
    <location>
        <begin position="395"/>
        <end position="429"/>
    </location>
</feature>
<feature type="region of interest" description="Disordered" evidence="2">
    <location>
        <begin position="2177"/>
        <end position="2198"/>
    </location>
</feature>
<feature type="compositionally biased region" description="Basic and acidic residues" evidence="2">
    <location>
        <begin position="1683"/>
        <end position="1702"/>
    </location>
</feature>
<comment type="caution">
    <text evidence="3">The sequence shown here is derived from an EMBL/GenBank/DDBJ whole genome shotgun (WGS) entry which is preliminary data.</text>
</comment>
<evidence type="ECO:0000256" key="1">
    <source>
        <dbReference type="SAM" id="Coils"/>
    </source>
</evidence>
<feature type="region of interest" description="Disordered" evidence="2">
    <location>
        <begin position="1477"/>
        <end position="1527"/>
    </location>
</feature>
<feature type="compositionally biased region" description="Gly residues" evidence="2">
    <location>
        <begin position="1163"/>
        <end position="1180"/>
    </location>
</feature>
<feature type="region of interest" description="Disordered" evidence="2">
    <location>
        <begin position="2494"/>
        <end position="2554"/>
    </location>
</feature>
<feature type="compositionally biased region" description="Basic and acidic residues" evidence="2">
    <location>
        <begin position="201"/>
        <end position="212"/>
    </location>
</feature>
<feature type="region of interest" description="Disordered" evidence="2">
    <location>
        <begin position="1721"/>
        <end position="1754"/>
    </location>
</feature>
<feature type="region of interest" description="Disordered" evidence="2">
    <location>
        <begin position="1129"/>
        <end position="1188"/>
    </location>
</feature>
<dbReference type="InterPro" id="IPR011992">
    <property type="entry name" value="EF-hand-dom_pair"/>
</dbReference>
<dbReference type="SUPFAM" id="SSF47473">
    <property type="entry name" value="EF-hand"/>
    <property type="match status" value="1"/>
</dbReference>
<evidence type="ECO:0000313" key="3">
    <source>
        <dbReference type="EMBL" id="KXZ54829.1"/>
    </source>
</evidence>
<evidence type="ECO:0008006" key="5">
    <source>
        <dbReference type="Google" id="ProtNLM"/>
    </source>
</evidence>
<feature type="region of interest" description="Disordered" evidence="2">
    <location>
        <begin position="2802"/>
        <end position="2861"/>
    </location>
</feature>
<feature type="compositionally biased region" description="Pro residues" evidence="2">
    <location>
        <begin position="1495"/>
        <end position="1512"/>
    </location>
</feature>
<feature type="compositionally biased region" description="Gly residues" evidence="2">
    <location>
        <begin position="1830"/>
        <end position="1842"/>
    </location>
</feature>
<feature type="compositionally biased region" description="Low complexity" evidence="2">
    <location>
        <begin position="1734"/>
        <end position="1753"/>
    </location>
</feature>
<gene>
    <name evidence="3" type="ORF">GPECTOR_4g900</name>
</gene>
<dbReference type="OrthoDB" id="532938at2759"/>
<feature type="region of interest" description="Disordered" evidence="2">
    <location>
        <begin position="2338"/>
        <end position="2363"/>
    </location>
</feature>
<feature type="region of interest" description="Disordered" evidence="2">
    <location>
        <begin position="201"/>
        <end position="339"/>
    </location>
</feature>
<feature type="compositionally biased region" description="Low complexity" evidence="2">
    <location>
        <begin position="2581"/>
        <end position="2592"/>
    </location>
</feature>
<name>A0A150GYB1_GONPE</name>
<feature type="region of interest" description="Disordered" evidence="2">
    <location>
        <begin position="2118"/>
        <end position="2151"/>
    </location>
</feature>
<feature type="region of interest" description="Disordered" evidence="2">
    <location>
        <begin position="2299"/>
        <end position="2320"/>
    </location>
</feature>
<feature type="compositionally biased region" description="Polar residues" evidence="2">
    <location>
        <begin position="2511"/>
        <end position="2524"/>
    </location>
</feature>
<feature type="region of interest" description="Disordered" evidence="2">
    <location>
        <begin position="356"/>
        <end position="380"/>
    </location>
</feature>
<feature type="region of interest" description="Disordered" evidence="2">
    <location>
        <begin position="1829"/>
        <end position="1864"/>
    </location>
</feature>
<proteinExistence type="predicted"/>
<dbReference type="EMBL" id="LSYV01000005">
    <property type="protein sequence ID" value="KXZ54829.1"/>
    <property type="molecule type" value="Genomic_DNA"/>
</dbReference>
<evidence type="ECO:0000313" key="4">
    <source>
        <dbReference type="Proteomes" id="UP000075714"/>
    </source>
</evidence>
<feature type="region of interest" description="Disordered" evidence="2">
    <location>
        <begin position="1659"/>
        <end position="1702"/>
    </location>
</feature>